<dbReference type="RefSeq" id="YP_009514403.1">
    <property type="nucleotide sequence ID" value="NC_039377.1"/>
</dbReference>
<dbReference type="SMR" id="A0A345HGZ2"/>
<keyword evidence="1" id="KW-0812">Transmembrane</keyword>
<dbReference type="EMBL" id="MG753774">
    <property type="protein sequence ID" value="AXG75882.1"/>
    <property type="molecule type" value="Genomic_DNA"/>
</dbReference>
<reference evidence="2" key="1">
    <citation type="submission" date="2018-01" db="EMBL/GenBank/DDBJ databases">
        <title>Complete Chloroplast Genome of Caulerpa lentillifera.</title>
        <authorList>
            <person name="Gao D."/>
            <person name="Sun Z."/>
            <person name="Yao J."/>
            <person name="Tan W."/>
        </authorList>
    </citation>
    <scope>NUCLEOTIDE SEQUENCE</scope>
</reference>
<dbReference type="AlphaFoldDB" id="A0A345HGZ2"/>
<keyword evidence="1" id="KW-0472">Membrane</keyword>
<evidence type="ECO:0000313" key="3">
    <source>
        <dbReference type="EMBL" id="QKS32338.1"/>
    </source>
</evidence>
<evidence type="ECO:0000313" key="2">
    <source>
        <dbReference type="EMBL" id="AXG75882.1"/>
    </source>
</evidence>
<protein>
    <submittedName>
        <fullName evidence="2">Cytochrome b6-f complex subunit 6</fullName>
    </submittedName>
    <submittedName>
        <fullName evidence="3">PetL</fullName>
    </submittedName>
</protein>
<evidence type="ECO:0000256" key="1">
    <source>
        <dbReference type="SAM" id="Phobius"/>
    </source>
</evidence>
<keyword evidence="2" id="KW-0934">Plastid</keyword>
<reference evidence="3" key="2">
    <citation type="submission" date="2019-07" db="EMBL/GenBank/DDBJ databases">
        <authorList>
            <person name="Jia X."/>
        </authorList>
    </citation>
    <scope>NUCLEOTIDE SEQUENCE</scope>
</reference>
<keyword evidence="2" id="KW-0150">Chloroplast</keyword>
<sequence>MSTLFFYLEMLGFSIGLIILLFFGFIKIQFI</sequence>
<feature type="transmembrane region" description="Helical" evidence="1">
    <location>
        <begin position="6"/>
        <end position="26"/>
    </location>
</feature>
<geneLocation type="chloroplast" evidence="2"/>
<name>A0A345HGZ2_9CHLO</name>
<organism evidence="2">
    <name type="scientific">Caulerpa lentillifera</name>
    <dbReference type="NCBI Taxonomy" id="148947"/>
    <lineage>
        <taxon>Eukaryota</taxon>
        <taxon>Viridiplantae</taxon>
        <taxon>Chlorophyta</taxon>
        <taxon>core chlorophytes</taxon>
        <taxon>Ulvophyceae</taxon>
        <taxon>TCBD clade</taxon>
        <taxon>Bryopsidales</taxon>
        <taxon>Halimedineae</taxon>
        <taxon>Caulerpaceae</taxon>
        <taxon>Caulerpa</taxon>
    </lineage>
</organism>
<gene>
    <name evidence="2" type="primary">petL</name>
</gene>
<dbReference type="GeneID" id="37867939"/>
<accession>A0A345HGZ2</accession>
<keyword evidence="1" id="KW-1133">Transmembrane helix</keyword>
<dbReference type="EMBL" id="MN201587">
    <property type="protein sequence ID" value="QKS32338.1"/>
    <property type="molecule type" value="Genomic_DNA"/>
</dbReference>
<proteinExistence type="predicted"/>